<dbReference type="Pfam" id="PF02469">
    <property type="entry name" value="Fasciclin"/>
    <property type="match status" value="1"/>
</dbReference>
<reference evidence="3 4" key="1">
    <citation type="submission" date="2019-12" db="EMBL/GenBank/DDBJ databases">
        <title>Genomic-based taxomic classification of the family Erythrobacteraceae.</title>
        <authorList>
            <person name="Xu L."/>
        </authorList>
    </citation>
    <scope>NUCLEOTIDE SEQUENCE [LARGE SCALE GENOMIC DNA]</scope>
    <source>
        <strain evidence="3 4">LMG 29518</strain>
    </source>
</reference>
<proteinExistence type="predicted"/>
<dbReference type="AlphaFoldDB" id="A0A6I4T5K5"/>
<evidence type="ECO:0000313" key="3">
    <source>
        <dbReference type="EMBL" id="MXO66484.1"/>
    </source>
</evidence>
<dbReference type="InterPro" id="IPR050904">
    <property type="entry name" value="Adhesion/Biosynth-related"/>
</dbReference>
<dbReference type="SUPFAM" id="SSF82153">
    <property type="entry name" value="FAS1 domain"/>
    <property type="match status" value="1"/>
</dbReference>
<dbReference type="InterPro" id="IPR000782">
    <property type="entry name" value="FAS1_domain"/>
</dbReference>
<dbReference type="EMBL" id="WTYT01000005">
    <property type="protein sequence ID" value="MXO66484.1"/>
    <property type="molecule type" value="Genomic_DNA"/>
</dbReference>
<feature type="domain" description="FAS1" evidence="2">
    <location>
        <begin position="50"/>
        <end position="194"/>
    </location>
</feature>
<name>A0A6I4T5K5_9SPHN</name>
<comment type="caution">
    <text evidence="3">The sequence shown here is derived from an EMBL/GenBank/DDBJ whole genome shotgun (WGS) entry which is preliminary data.</text>
</comment>
<feature type="signal peptide" evidence="1">
    <location>
        <begin position="1"/>
        <end position="34"/>
    </location>
</feature>
<dbReference type="Gene3D" id="2.30.180.10">
    <property type="entry name" value="FAS1 domain"/>
    <property type="match status" value="1"/>
</dbReference>
<dbReference type="Proteomes" id="UP000438476">
    <property type="component" value="Unassembled WGS sequence"/>
</dbReference>
<organism evidence="3 4">
    <name type="scientific">Altericroceibacterium endophyticum</name>
    <dbReference type="NCBI Taxonomy" id="1808508"/>
    <lineage>
        <taxon>Bacteria</taxon>
        <taxon>Pseudomonadati</taxon>
        <taxon>Pseudomonadota</taxon>
        <taxon>Alphaproteobacteria</taxon>
        <taxon>Sphingomonadales</taxon>
        <taxon>Erythrobacteraceae</taxon>
        <taxon>Altericroceibacterium</taxon>
    </lineage>
</organism>
<evidence type="ECO:0000256" key="1">
    <source>
        <dbReference type="SAM" id="SignalP"/>
    </source>
</evidence>
<dbReference type="PANTHER" id="PTHR10900">
    <property type="entry name" value="PERIOSTIN-RELATED"/>
    <property type="match status" value="1"/>
</dbReference>
<keyword evidence="1" id="KW-0732">Signal</keyword>
<dbReference type="PROSITE" id="PS50213">
    <property type="entry name" value="FAS1"/>
    <property type="match status" value="1"/>
</dbReference>
<protein>
    <recommendedName>
        <fullName evidence="2">FAS1 domain-containing protein</fullName>
    </recommendedName>
</protein>
<evidence type="ECO:0000313" key="4">
    <source>
        <dbReference type="Proteomes" id="UP000438476"/>
    </source>
</evidence>
<gene>
    <name evidence="3" type="ORF">GRI91_12010</name>
</gene>
<evidence type="ECO:0000259" key="2">
    <source>
        <dbReference type="PROSITE" id="PS50213"/>
    </source>
</evidence>
<dbReference type="InterPro" id="IPR036378">
    <property type="entry name" value="FAS1_dom_sf"/>
</dbReference>
<sequence>MTNLANRFPIGRSKRSSFLLCAAAVVLLPLSACSSEKDQQPAPSTQQDTTQTLAATISDAPGLTITARALRDIGIAPVFDGAGSYTILAPDDDAFGLLGETGTYLQQPEQAPIMAAILRDHIIPGYLTRQDIDNAVKAADSGEVRMRTLGNHFITFSHAQSGLVVTSENGQRAHLAQKSLEGSNGVAIPIDVVLKDVKLDQRSVKPGQENIQAPE</sequence>
<accession>A0A6I4T5K5</accession>
<feature type="chain" id="PRO_5026263217" description="FAS1 domain-containing protein" evidence="1">
    <location>
        <begin position="35"/>
        <end position="215"/>
    </location>
</feature>
<dbReference type="SMART" id="SM00554">
    <property type="entry name" value="FAS1"/>
    <property type="match status" value="1"/>
</dbReference>
<keyword evidence="4" id="KW-1185">Reference proteome</keyword>